<keyword evidence="1 5" id="KW-0436">Ligase</keyword>
<dbReference type="InterPro" id="IPR004408">
    <property type="entry name" value="Biotin_CoA_COase_ligase"/>
</dbReference>
<evidence type="ECO:0000256" key="3">
    <source>
        <dbReference type="ARBA" id="ARBA00024227"/>
    </source>
</evidence>
<proteinExistence type="predicted"/>
<dbReference type="NCBIfam" id="TIGR00121">
    <property type="entry name" value="birA_ligase"/>
    <property type="match status" value="1"/>
</dbReference>
<dbReference type="AlphaFoldDB" id="A0A2V1HTA7"/>
<evidence type="ECO:0000256" key="2">
    <source>
        <dbReference type="ARBA" id="ARBA00023267"/>
    </source>
</evidence>
<dbReference type="Proteomes" id="UP000244893">
    <property type="component" value="Unassembled WGS sequence"/>
</dbReference>
<name>A0A2V1HTA7_9MICO</name>
<organism evidence="5 6">
    <name type="scientific">Amnibacterium flavum</name>
    <dbReference type="NCBI Taxonomy" id="2173173"/>
    <lineage>
        <taxon>Bacteria</taxon>
        <taxon>Bacillati</taxon>
        <taxon>Actinomycetota</taxon>
        <taxon>Actinomycetes</taxon>
        <taxon>Micrococcales</taxon>
        <taxon>Microbacteriaceae</taxon>
        <taxon>Amnibacterium</taxon>
    </lineage>
</organism>
<protein>
    <recommendedName>
        <fullName evidence="3">biotin--[biotin carboxyl-carrier protein] ligase</fullName>
        <ecNumber evidence="3">6.3.4.15</ecNumber>
    </recommendedName>
</protein>
<dbReference type="SUPFAM" id="SSF55681">
    <property type="entry name" value="Class II aaRS and biotin synthetases"/>
    <property type="match status" value="1"/>
</dbReference>
<dbReference type="RefSeq" id="WP_116755570.1">
    <property type="nucleotide sequence ID" value="NZ_JBHUEX010000001.1"/>
</dbReference>
<dbReference type="PANTHER" id="PTHR12835:SF5">
    <property type="entry name" value="BIOTIN--PROTEIN LIGASE"/>
    <property type="match status" value="1"/>
</dbReference>
<reference evidence="5 6" key="1">
    <citation type="submission" date="2018-05" db="EMBL/GenBank/DDBJ databases">
        <title>Amnibacterium sp. M8JJ-5, whole genome shotgun sequence.</title>
        <authorList>
            <person name="Tuo L."/>
        </authorList>
    </citation>
    <scope>NUCLEOTIDE SEQUENCE [LARGE SCALE GENOMIC DNA]</scope>
    <source>
        <strain evidence="5 6">M8JJ-5</strain>
    </source>
</reference>
<comment type="caution">
    <text evidence="5">The sequence shown here is derived from an EMBL/GenBank/DDBJ whole genome shotgun (WGS) entry which is preliminary data.</text>
</comment>
<dbReference type="Gene3D" id="2.30.30.100">
    <property type="match status" value="1"/>
</dbReference>
<sequence>MELPRSRAASNRLEWLASAASTNDELTSRAVGPAAAEWPGGSVIATDTQTAGRGRLGRVWTAPAGTSLAASVLVRPDMPVAAFGWLPLIAGAAMTRALRALGADAELKWPNDVLIGGRKVCGILSELLPDLTGAVVGAGVNISISADDLPVDTATSLIVEGVDADIDSVLGGFLEDFLAGVASLAAAGGDADAGGIRSDVAATCGTIGRAVRVIMPDGEEVLGEATGIDSSGRLEVARGDARIPLAVSAGDVTHLRY</sequence>
<keyword evidence="6" id="KW-1185">Reference proteome</keyword>
<dbReference type="OrthoDB" id="9807064at2"/>
<dbReference type="GO" id="GO:0005737">
    <property type="term" value="C:cytoplasm"/>
    <property type="evidence" value="ECO:0007669"/>
    <property type="project" value="TreeGrafter"/>
</dbReference>
<dbReference type="CDD" id="cd16442">
    <property type="entry name" value="BPL"/>
    <property type="match status" value="1"/>
</dbReference>
<dbReference type="EC" id="6.3.4.15" evidence="3"/>
<evidence type="ECO:0000313" key="6">
    <source>
        <dbReference type="Proteomes" id="UP000244893"/>
    </source>
</evidence>
<dbReference type="InterPro" id="IPR003142">
    <property type="entry name" value="BPL_C"/>
</dbReference>
<evidence type="ECO:0000256" key="1">
    <source>
        <dbReference type="ARBA" id="ARBA00022598"/>
    </source>
</evidence>
<dbReference type="Gene3D" id="3.30.930.10">
    <property type="entry name" value="Bira Bifunctional Protein, Domain 2"/>
    <property type="match status" value="1"/>
</dbReference>
<feature type="domain" description="BPL/LPL catalytic" evidence="4">
    <location>
        <begin position="8"/>
        <end position="185"/>
    </location>
</feature>
<gene>
    <name evidence="5" type="ORF">DDQ50_05060</name>
</gene>
<dbReference type="Pfam" id="PF03099">
    <property type="entry name" value="BPL_LplA_LipB"/>
    <property type="match status" value="1"/>
</dbReference>
<dbReference type="InterPro" id="IPR045864">
    <property type="entry name" value="aa-tRNA-synth_II/BPL/LPL"/>
</dbReference>
<dbReference type="InterPro" id="IPR004143">
    <property type="entry name" value="BPL_LPL_catalytic"/>
</dbReference>
<keyword evidence="2" id="KW-0092">Biotin</keyword>
<dbReference type="EMBL" id="QEOP01000001">
    <property type="protein sequence ID" value="PVZ95836.1"/>
    <property type="molecule type" value="Genomic_DNA"/>
</dbReference>
<dbReference type="Pfam" id="PF02237">
    <property type="entry name" value="BPL_C"/>
    <property type="match status" value="1"/>
</dbReference>
<evidence type="ECO:0000313" key="5">
    <source>
        <dbReference type="EMBL" id="PVZ95836.1"/>
    </source>
</evidence>
<evidence type="ECO:0000259" key="4">
    <source>
        <dbReference type="PROSITE" id="PS51733"/>
    </source>
</evidence>
<dbReference type="PANTHER" id="PTHR12835">
    <property type="entry name" value="BIOTIN PROTEIN LIGASE"/>
    <property type="match status" value="1"/>
</dbReference>
<dbReference type="PROSITE" id="PS51733">
    <property type="entry name" value="BPL_LPL_CATALYTIC"/>
    <property type="match status" value="1"/>
</dbReference>
<accession>A0A2V1HTA7</accession>
<dbReference type="GO" id="GO:0004077">
    <property type="term" value="F:biotin--[biotin carboxyl-carrier protein] ligase activity"/>
    <property type="evidence" value="ECO:0007669"/>
    <property type="project" value="UniProtKB-EC"/>
</dbReference>